<comment type="similarity">
    <text evidence="1">Belongs to the peptidase S33 family.</text>
</comment>
<evidence type="ECO:0000313" key="7">
    <source>
        <dbReference type="Proteomes" id="UP000253303"/>
    </source>
</evidence>
<evidence type="ECO:0000256" key="2">
    <source>
        <dbReference type="ARBA" id="ARBA00022729"/>
    </source>
</evidence>
<keyword evidence="7" id="KW-1185">Reference proteome</keyword>
<dbReference type="PANTHER" id="PTHR43248:SF29">
    <property type="entry name" value="TRIPEPTIDYL AMINOPEPTIDASE"/>
    <property type="match status" value="1"/>
</dbReference>
<proteinExistence type="inferred from homology"/>
<keyword evidence="2 4" id="KW-0732">Signal</keyword>
<dbReference type="RefSeq" id="WP_113982636.1">
    <property type="nucleotide sequence ID" value="NZ_QMEY01000009.1"/>
</dbReference>
<dbReference type="InterPro" id="IPR029058">
    <property type="entry name" value="AB_hydrolase_fold"/>
</dbReference>
<feature type="domain" description="AB hydrolase-1" evidence="5">
    <location>
        <begin position="84"/>
        <end position="442"/>
    </location>
</feature>
<reference evidence="6 7" key="1">
    <citation type="submission" date="2018-06" db="EMBL/GenBank/DDBJ databases">
        <title>Sphaerisporangium craniellae sp. nov., isolated from a marine sponge in the South China Sea.</title>
        <authorList>
            <person name="Li L."/>
        </authorList>
    </citation>
    <scope>NUCLEOTIDE SEQUENCE [LARGE SCALE GENOMIC DNA]</scope>
    <source>
        <strain evidence="6 7">LHW63015</strain>
    </source>
</reference>
<dbReference type="EMBL" id="QMEY01000009">
    <property type="protein sequence ID" value="RBQ18036.1"/>
    <property type="molecule type" value="Genomic_DNA"/>
</dbReference>
<sequence>MRKTGPLLAAALAALVGLTGLTPAQAAGPDPATIEWAACAPPAENFECGTLTVPVDWKNPAGPTVELFLSRQRATDPAARIGSLLVNPGGPGLSGATFATFDFFSPEVRRRFDIVGFDVRGTAKSNQVLCSGDLVAQYPDTFIKNQAELDHWRDFSTRMRADCKSRTGPVFEHLDSISVAHDMDAVRAALGEEKVSYYGISYGTVIGQAYAERFPRRIRAMALDSVVDHSAGRERYFRDTAAHAQGAFDAFVKWCAGEPRCALHGKDVRAIWTRLKDRAERGELGRMTKSQVLRIIFNGSYAPAWYSAAEQIARLDASAPQAQAPLRAPGDFHLPWQLFCADFDMRIRDYREYTRQLRHAKADAPDMEFNPSTLTVNSWCLSEPRPIPYPQRRLRAPGAPPILVVNSRNDPITGHAWAASVARQLGKAGRLLTYEGTGHTVYDRSDCTISTIDRYLIELKPPAYRASCPAVPLEPPAEALKPNDFLLQDLTDRLTPRH</sequence>
<evidence type="ECO:0000256" key="4">
    <source>
        <dbReference type="SAM" id="SignalP"/>
    </source>
</evidence>
<protein>
    <submittedName>
        <fullName evidence="6">Alpha/beta hydrolase</fullName>
    </submittedName>
</protein>
<dbReference type="SUPFAM" id="SSF53474">
    <property type="entry name" value="alpha/beta-Hydrolases"/>
    <property type="match status" value="1"/>
</dbReference>
<keyword evidence="3 6" id="KW-0378">Hydrolase</keyword>
<feature type="chain" id="PRO_5016991619" evidence="4">
    <location>
        <begin position="27"/>
        <end position="498"/>
    </location>
</feature>
<dbReference type="Gene3D" id="3.40.50.1820">
    <property type="entry name" value="alpha/beta hydrolase"/>
    <property type="match status" value="1"/>
</dbReference>
<comment type="caution">
    <text evidence="6">The sequence shown here is derived from an EMBL/GenBank/DDBJ whole genome shotgun (WGS) entry which is preliminary data.</text>
</comment>
<evidence type="ECO:0000259" key="5">
    <source>
        <dbReference type="Pfam" id="PF00561"/>
    </source>
</evidence>
<organism evidence="6 7">
    <name type="scientific">Spongiactinospora rosea</name>
    <dbReference type="NCBI Taxonomy" id="2248750"/>
    <lineage>
        <taxon>Bacteria</taxon>
        <taxon>Bacillati</taxon>
        <taxon>Actinomycetota</taxon>
        <taxon>Actinomycetes</taxon>
        <taxon>Streptosporangiales</taxon>
        <taxon>Streptosporangiaceae</taxon>
        <taxon>Spongiactinospora</taxon>
    </lineage>
</organism>
<dbReference type="Proteomes" id="UP000253303">
    <property type="component" value="Unassembled WGS sequence"/>
</dbReference>
<evidence type="ECO:0000256" key="1">
    <source>
        <dbReference type="ARBA" id="ARBA00010088"/>
    </source>
</evidence>
<dbReference type="PANTHER" id="PTHR43248">
    <property type="entry name" value="2-SUCCINYL-6-HYDROXY-2,4-CYCLOHEXADIENE-1-CARBOXYLATE SYNTHASE"/>
    <property type="match status" value="1"/>
</dbReference>
<name>A0A366LVR4_9ACTN</name>
<gene>
    <name evidence="6" type="ORF">DP939_21950</name>
</gene>
<dbReference type="InterPro" id="IPR051601">
    <property type="entry name" value="Serine_prot/Carboxylest_S33"/>
</dbReference>
<evidence type="ECO:0000313" key="6">
    <source>
        <dbReference type="EMBL" id="RBQ18036.1"/>
    </source>
</evidence>
<dbReference type="GO" id="GO:0016787">
    <property type="term" value="F:hydrolase activity"/>
    <property type="evidence" value="ECO:0007669"/>
    <property type="project" value="UniProtKB-KW"/>
</dbReference>
<dbReference type="AlphaFoldDB" id="A0A366LVR4"/>
<dbReference type="Pfam" id="PF00561">
    <property type="entry name" value="Abhydrolase_1"/>
    <property type="match status" value="1"/>
</dbReference>
<dbReference type="OrthoDB" id="3930934at2"/>
<accession>A0A366LVR4</accession>
<evidence type="ECO:0000256" key="3">
    <source>
        <dbReference type="ARBA" id="ARBA00022801"/>
    </source>
</evidence>
<feature type="signal peptide" evidence="4">
    <location>
        <begin position="1"/>
        <end position="26"/>
    </location>
</feature>
<dbReference type="InterPro" id="IPR000073">
    <property type="entry name" value="AB_hydrolase_1"/>
</dbReference>